<evidence type="ECO:0000256" key="4">
    <source>
        <dbReference type="ARBA" id="ARBA00022771"/>
    </source>
</evidence>
<dbReference type="EMBL" id="JASJQH010007021">
    <property type="protein sequence ID" value="KAK9720203.1"/>
    <property type="molecule type" value="Genomic_DNA"/>
</dbReference>
<evidence type="ECO:0000259" key="11">
    <source>
        <dbReference type="Pfam" id="PF20645"/>
    </source>
</evidence>
<keyword evidence="6" id="KW-0805">Transcription regulation</keyword>
<evidence type="ECO:0000256" key="5">
    <source>
        <dbReference type="ARBA" id="ARBA00022833"/>
    </source>
</evidence>
<evidence type="ECO:0008006" key="14">
    <source>
        <dbReference type="Google" id="ProtNLM"/>
    </source>
</evidence>
<organism evidence="12 13">
    <name type="scientific">Basidiobolus ranarum</name>
    <dbReference type="NCBI Taxonomy" id="34480"/>
    <lineage>
        <taxon>Eukaryota</taxon>
        <taxon>Fungi</taxon>
        <taxon>Fungi incertae sedis</taxon>
        <taxon>Zoopagomycota</taxon>
        <taxon>Entomophthoromycotina</taxon>
        <taxon>Basidiobolomycetes</taxon>
        <taxon>Basidiobolales</taxon>
        <taxon>Basidiobolaceae</taxon>
        <taxon>Basidiobolus</taxon>
    </lineage>
</organism>
<comment type="similarity">
    <text evidence="2">Belongs to the RRN7/TAF1B family.</text>
</comment>
<evidence type="ECO:0000256" key="8">
    <source>
        <dbReference type="ARBA" id="ARBA00023163"/>
    </source>
</evidence>
<comment type="caution">
    <text evidence="12">The sequence shown here is derived from an EMBL/GenBank/DDBJ whole genome shotgun (WGS) entry which is preliminary data.</text>
</comment>
<dbReference type="InterPro" id="IPR033599">
    <property type="entry name" value="TAF1B/Rrn7"/>
</dbReference>
<name>A0ABR2W5S0_9FUNG</name>
<gene>
    <name evidence="12" type="ORF">K7432_004294</name>
</gene>
<keyword evidence="5" id="KW-0862">Zinc</keyword>
<keyword evidence="13" id="KW-1185">Reference proteome</keyword>
<dbReference type="PANTHER" id="PTHR31576:SF2">
    <property type="entry name" value="TATA BOX-BINDING PROTEIN-ASSOCIATED FACTOR RNA POLYMERASE I SUBUNIT B"/>
    <property type="match status" value="1"/>
</dbReference>
<proteinExistence type="inferred from homology"/>
<dbReference type="InterPro" id="IPR048538">
    <property type="entry name" value="Rrn7_cyclin_C"/>
</dbReference>
<keyword evidence="4" id="KW-0863">Zinc-finger</keyword>
<evidence type="ECO:0000313" key="13">
    <source>
        <dbReference type="Proteomes" id="UP001479436"/>
    </source>
</evidence>
<comment type="subcellular location">
    <subcellularLocation>
        <location evidence="1">Nucleus</location>
        <location evidence="1">Nucleolus</location>
    </subcellularLocation>
</comment>
<evidence type="ECO:0000256" key="7">
    <source>
        <dbReference type="ARBA" id="ARBA00023125"/>
    </source>
</evidence>
<feature type="domain" description="Rrn7/TAF1B N-terminal cyclin" evidence="10">
    <location>
        <begin position="79"/>
        <end position="241"/>
    </location>
</feature>
<keyword evidence="8" id="KW-0804">Transcription</keyword>
<keyword evidence="3" id="KW-0479">Metal-binding</keyword>
<keyword evidence="7" id="KW-0238">DNA-binding</keyword>
<keyword evidence="9" id="KW-0539">Nucleus</keyword>
<dbReference type="Pfam" id="PF20645">
    <property type="entry name" value="Rrn7_cyclin_C"/>
    <property type="match status" value="1"/>
</dbReference>
<evidence type="ECO:0000256" key="6">
    <source>
        <dbReference type="ARBA" id="ARBA00023015"/>
    </source>
</evidence>
<evidence type="ECO:0000313" key="12">
    <source>
        <dbReference type="EMBL" id="KAK9720203.1"/>
    </source>
</evidence>
<reference evidence="12 13" key="1">
    <citation type="submission" date="2023-04" db="EMBL/GenBank/DDBJ databases">
        <title>Genome of Basidiobolus ranarum AG-B5.</title>
        <authorList>
            <person name="Stajich J.E."/>
            <person name="Carter-House D."/>
            <person name="Gryganskyi A."/>
        </authorList>
    </citation>
    <scope>NUCLEOTIDE SEQUENCE [LARGE SCALE GENOMIC DNA]</scope>
    <source>
        <strain evidence="12 13">AG-B5</strain>
    </source>
</reference>
<evidence type="ECO:0000256" key="9">
    <source>
        <dbReference type="ARBA" id="ARBA00023242"/>
    </source>
</evidence>
<evidence type="ECO:0000259" key="10">
    <source>
        <dbReference type="Pfam" id="PF20644"/>
    </source>
</evidence>
<evidence type="ECO:0000256" key="1">
    <source>
        <dbReference type="ARBA" id="ARBA00004604"/>
    </source>
</evidence>
<dbReference type="InterPro" id="IPR048540">
    <property type="entry name" value="Rrn7_cyclin_N"/>
</dbReference>
<evidence type="ECO:0000256" key="3">
    <source>
        <dbReference type="ARBA" id="ARBA00022723"/>
    </source>
</evidence>
<dbReference type="PANTHER" id="PTHR31576">
    <property type="entry name" value="TATA BOX-BINDING PROTEIN-ASSOCIATED FACTOR RNA POLYMERASE I SUBUNIT B"/>
    <property type="match status" value="1"/>
</dbReference>
<feature type="domain" description="Rrn7/TAF1B C-terminal cyclin" evidence="11">
    <location>
        <begin position="260"/>
        <end position="385"/>
    </location>
</feature>
<protein>
    <recommendedName>
        <fullName evidence="14">RRN7-type domain-containing protein</fullName>
    </recommendedName>
</protein>
<dbReference type="Pfam" id="PF20644">
    <property type="entry name" value="Rrn7_cyclin_N"/>
    <property type="match status" value="1"/>
</dbReference>
<dbReference type="Proteomes" id="UP001479436">
    <property type="component" value="Unassembled WGS sequence"/>
</dbReference>
<evidence type="ECO:0000256" key="2">
    <source>
        <dbReference type="ARBA" id="ARBA00006899"/>
    </source>
</evidence>
<sequence>MKKPSCPICKSRRWFRNDLGFMICEFGHQLQGHQEEELDIEDVRGGRTTRKKRQNHNEEEKKVEVLYGERGRFLLFQCFQIILRKQLNALITEFGLPTELEKVVQELWTLYVSEAGLTINESDVQFLNRIKQNEDGDKDEIHKLEDEVDRAYDKPSGETNGDNLEEVLLESATEIPESEFDDITSSSSGLDPKDLLRLEWSLILCYLGAQWLRLPVLLVDIHRLASSKRLAYLTAYNTLPQRLLIHISKEQSLMLRARTIPNCDRLHRTASLFAKFYETKFAIVIPEINTPPILYRYVRELVLPPEFFVHAMKLIELSKFNMHLHNAELPPSCLVMGALVASVKLFYGLDETPRAGDPLNSIENLPKVHEWFHMISNQTNEISRTHVPSDYSNIREYASKNIDEFIEFCLEFVKEGGEKGEDEIMRHFESIHQVAESTPIFDYSKNLTQSIDELSSIYRDRDTEYIDAGDEYVSYSYMFDPLGDFHPQYARLLEIASKSVGVHPYSLHRSVALVEAKMKDKAR</sequence>
<accession>A0ABR2W5S0</accession>